<proteinExistence type="predicted"/>
<keyword evidence="2" id="KW-1185">Reference proteome</keyword>
<dbReference type="EMBL" id="CM042030">
    <property type="protein sequence ID" value="KAI3786708.1"/>
    <property type="molecule type" value="Genomic_DNA"/>
</dbReference>
<accession>A0ACB9GUF2</accession>
<evidence type="ECO:0000313" key="2">
    <source>
        <dbReference type="Proteomes" id="UP001056120"/>
    </source>
</evidence>
<comment type="caution">
    <text evidence="1">The sequence shown here is derived from an EMBL/GenBank/DDBJ whole genome shotgun (WGS) entry which is preliminary data.</text>
</comment>
<gene>
    <name evidence="1" type="ORF">L1987_40601</name>
</gene>
<dbReference type="Proteomes" id="UP001056120">
    <property type="component" value="Linkage Group LG13"/>
</dbReference>
<sequence>MPKIAFMFLTRGPLPLLPLWERFFEGQDATKYSIYVHTHPGFELGVSISSVFYNRQIPSQAVEWGTVSLVDAERRLLGNALLDFSNERFVLLSESCIPIYNFSTIWLNPTTASWTSMRTHLDTVRAGTTNI</sequence>
<evidence type="ECO:0000313" key="1">
    <source>
        <dbReference type="EMBL" id="KAI3786708.1"/>
    </source>
</evidence>
<reference evidence="2" key="1">
    <citation type="journal article" date="2022" name="Mol. Ecol. Resour.">
        <title>The genomes of chicory, endive, great burdock and yacon provide insights into Asteraceae palaeo-polyploidization history and plant inulin production.</title>
        <authorList>
            <person name="Fan W."/>
            <person name="Wang S."/>
            <person name="Wang H."/>
            <person name="Wang A."/>
            <person name="Jiang F."/>
            <person name="Liu H."/>
            <person name="Zhao H."/>
            <person name="Xu D."/>
            <person name="Zhang Y."/>
        </authorList>
    </citation>
    <scope>NUCLEOTIDE SEQUENCE [LARGE SCALE GENOMIC DNA]</scope>
    <source>
        <strain evidence="2">cv. Yunnan</strain>
    </source>
</reference>
<organism evidence="1 2">
    <name type="scientific">Smallanthus sonchifolius</name>
    <dbReference type="NCBI Taxonomy" id="185202"/>
    <lineage>
        <taxon>Eukaryota</taxon>
        <taxon>Viridiplantae</taxon>
        <taxon>Streptophyta</taxon>
        <taxon>Embryophyta</taxon>
        <taxon>Tracheophyta</taxon>
        <taxon>Spermatophyta</taxon>
        <taxon>Magnoliopsida</taxon>
        <taxon>eudicotyledons</taxon>
        <taxon>Gunneridae</taxon>
        <taxon>Pentapetalae</taxon>
        <taxon>asterids</taxon>
        <taxon>campanulids</taxon>
        <taxon>Asterales</taxon>
        <taxon>Asteraceae</taxon>
        <taxon>Asteroideae</taxon>
        <taxon>Heliantheae alliance</taxon>
        <taxon>Millerieae</taxon>
        <taxon>Smallanthus</taxon>
    </lineage>
</organism>
<protein>
    <submittedName>
        <fullName evidence="1">Uncharacterized protein</fullName>
    </submittedName>
</protein>
<name>A0ACB9GUF2_9ASTR</name>
<reference evidence="1 2" key="2">
    <citation type="journal article" date="2022" name="Mol. Ecol. Resour.">
        <title>The genomes of chicory, endive, great burdock and yacon provide insights into Asteraceae paleo-polyploidization history and plant inulin production.</title>
        <authorList>
            <person name="Fan W."/>
            <person name="Wang S."/>
            <person name="Wang H."/>
            <person name="Wang A."/>
            <person name="Jiang F."/>
            <person name="Liu H."/>
            <person name="Zhao H."/>
            <person name="Xu D."/>
            <person name="Zhang Y."/>
        </authorList>
    </citation>
    <scope>NUCLEOTIDE SEQUENCE [LARGE SCALE GENOMIC DNA]</scope>
    <source>
        <strain evidence="2">cv. Yunnan</strain>
        <tissue evidence="1">Leaves</tissue>
    </source>
</reference>